<keyword evidence="2" id="KW-1185">Reference proteome</keyword>
<dbReference type="Proteomes" id="UP001222027">
    <property type="component" value="Unassembled WGS sequence"/>
</dbReference>
<comment type="caution">
    <text evidence="1">The sequence shown here is derived from an EMBL/GenBank/DDBJ whole genome shotgun (WGS) entry which is preliminary data.</text>
</comment>
<reference evidence="1 2" key="1">
    <citation type="submission" date="2022-12" db="EMBL/GenBank/DDBJ databases">
        <title>Chromosome-scale assembly of the Ensete ventricosum genome.</title>
        <authorList>
            <person name="Dussert Y."/>
            <person name="Stocks J."/>
            <person name="Wendawek A."/>
            <person name="Woldeyes F."/>
            <person name="Nichols R.A."/>
            <person name="Borrell J.S."/>
        </authorList>
    </citation>
    <scope>NUCLEOTIDE SEQUENCE [LARGE SCALE GENOMIC DNA]</scope>
    <source>
        <strain evidence="2">cv. Maze</strain>
        <tissue evidence="1">Seeds</tissue>
    </source>
</reference>
<name>A0AAX5K368_ENSVE</name>
<dbReference type="EMBL" id="JAQQAF010000138">
    <property type="protein sequence ID" value="KAJ8455032.1"/>
    <property type="molecule type" value="Genomic_DNA"/>
</dbReference>
<evidence type="ECO:0000313" key="1">
    <source>
        <dbReference type="EMBL" id="KAJ8455032.1"/>
    </source>
</evidence>
<protein>
    <submittedName>
        <fullName evidence="1">Uncharacterized protein</fullName>
    </submittedName>
</protein>
<gene>
    <name evidence="1" type="ORF">OPV22_035197</name>
</gene>
<proteinExistence type="predicted"/>
<sequence>MPLLFVPSKAQQLDYWGAPVKDLKATGSSTKSSVFFSFELKRILRPTVVDSTSLACSFASTPSVFVGDEGGARARKMELHQAKGKTIENLLLALSGEGQVSVSEFSALKGLPISPKLPPVCLRAPRNTHQETGVRKHCIDEK</sequence>
<dbReference type="AlphaFoldDB" id="A0AAX5K368"/>
<organism evidence="1 2">
    <name type="scientific">Ensete ventricosum</name>
    <name type="common">Abyssinian banana</name>
    <name type="synonym">Musa ensete</name>
    <dbReference type="NCBI Taxonomy" id="4639"/>
    <lineage>
        <taxon>Eukaryota</taxon>
        <taxon>Viridiplantae</taxon>
        <taxon>Streptophyta</taxon>
        <taxon>Embryophyta</taxon>
        <taxon>Tracheophyta</taxon>
        <taxon>Spermatophyta</taxon>
        <taxon>Magnoliopsida</taxon>
        <taxon>Liliopsida</taxon>
        <taxon>Zingiberales</taxon>
        <taxon>Musaceae</taxon>
        <taxon>Ensete</taxon>
    </lineage>
</organism>
<accession>A0AAX5K368</accession>
<evidence type="ECO:0000313" key="2">
    <source>
        <dbReference type="Proteomes" id="UP001222027"/>
    </source>
</evidence>